<evidence type="ECO:0000256" key="1">
    <source>
        <dbReference type="SAM" id="MobiDB-lite"/>
    </source>
</evidence>
<dbReference type="InterPro" id="IPR032272">
    <property type="entry name" value="DUF4834"/>
</dbReference>
<organism evidence="2 3">
    <name type="scientific">Marinirhabdus gelatinilytica</name>
    <dbReference type="NCBI Taxonomy" id="1703343"/>
    <lineage>
        <taxon>Bacteria</taxon>
        <taxon>Pseudomonadati</taxon>
        <taxon>Bacteroidota</taxon>
        <taxon>Flavobacteriia</taxon>
        <taxon>Flavobacteriales</taxon>
        <taxon>Flavobacteriaceae</taxon>
    </lineage>
</organism>
<feature type="region of interest" description="Disordered" evidence="1">
    <location>
        <begin position="46"/>
        <end position="92"/>
    </location>
</feature>
<dbReference type="Proteomes" id="UP000255317">
    <property type="component" value="Unassembled WGS sequence"/>
</dbReference>
<protein>
    <submittedName>
        <fullName evidence="2">Uncharacterized protein DUF4834</fullName>
    </submittedName>
</protein>
<dbReference type="RefSeq" id="WP_115123839.1">
    <property type="nucleotide sequence ID" value="NZ_QRAO01000003.1"/>
</dbReference>
<comment type="caution">
    <text evidence="2">The sequence shown here is derived from an EMBL/GenBank/DDBJ whole genome shotgun (WGS) entry which is preliminary data.</text>
</comment>
<accession>A0A370QAN0</accession>
<evidence type="ECO:0000313" key="2">
    <source>
        <dbReference type="EMBL" id="RDK85417.1"/>
    </source>
</evidence>
<dbReference type="AlphaFoldDB" id="A0A370QAN0"/>
<reference evidence="2 3" key="1">
    <citation type="submission" date="2018-07" db="EMBL/GenBank/DDBJ databases">
        <title>Genomic Encyclopedia of Type Strains, Phase IV (KMG-IV): sequencing the most valuable type-strain genomes for metagenomic binning, comparative biology and taxonomic classification.</title>
        <authorList>
            <person name="Goeker M."/>
        </authorList>
    </citation>
    <scope>NUCLEOTIDE SEQUENCE [LARGE SCALE GENOMIC DNA]</scope>
    <source>
        <strain evidence="2 3">DSM 101478</strain>
    </source>
</reference>
<keyword evidence="3" id="KW-1185">Reference proteome</keyword>
<gene>
    <name evidence="2" type="ORF">C8D94_103242</name>
</gene>
<dbReference type="OrthoDB" id="1123055at2"/>
<name>A0A370QAN0_9FLAO</name>
<dbReference type="EMBL" id="QRAO01000003">
    <property type="protein sequence ID" value="RDK85417.1"/>
    <property type="molecule type" value="Genomic_DNA"/>
</dbReference>
<proteinExistence type="predicted"/>
<feature type="compositionally biased region" description="Basic and acidic residues" evidence="1">
    <location>
        <begin position="54"/>
        <end position="72"/>
    </location>
</feature>
<sequence length="92" mass="10852">MDFLKTLLIVLLVFFALRFTWKLAKPYLFRYIAKKMGQRFEKSFGANPFGENPFKQHGETEKEGKVTIDRNPRNNPKNSKTVGEYVDYEEVE</sequence>
<evidence type="ECO:0000313" key="3">
    <source>
        <dbReference type="Proteomes" id="UP000255317"/>
    </source>
</evidence>
<dbReference type="Pfam" id="PF16118">
    <property type="entry name" value="DUF4834"/>
    <property type="match status" value="1"/>
</dbReference>